<gene>
    <name evidence="1" type="ORF">WOU_03156</name>
</gene>
<organism evidence="1 2">
    <name type="scientific">Enterococcus faecalis ATCC 6055</name>
    <dbReference type="NCBI Taxonomy" id="1169311"/>
    <lineage>
        <taxon>Bacteria</taxon>
        <taxon>Bacillati</taxon>
        <taxon>Bacillota</taxon>
        <taxon>Bacilli</taxon>
        <taxon>Lactobacillales</taxon>
        <taxon>Enterococcaceae</taxon>
        <taxon>Enterococcus</taxon>
    </lineage>
</organism>
<evidence type="ECO:0000313" key="2">
    <source>
        <dbReference type="Proteomes" id="UP000013638"/>
    </source>
</evidence>
<name>R3HL40_ENTFL</name>
<dbReference type="EMBL" id="ASDZ01000051">
    <property type="protein sequence ID" value="EOK06277.1"/>
    <property type="molecule type" value="Genomic_DNA"/>
</dbReference>
<dbReference type="AlphaFoldDB" id="R3HL40"/>
<sequence>MYSLSDAEQIKGSAFIDHYITLFKIVVDISCINFTK</sequence>
<accession>R3HL40</accession>
<reference evidence="1 2" key="1">
    <citation type="submission" date="2013-02" db="EMBL/GenBank/DDBJ databases">
        <title>The Genome Sequence of Enterococcus faecalis ATCC_6055.</title>
        <authorList>
            <consortium name="The Broad Institute Genome Sequencing Platform"/>
            <consortium name="The Broad Institute Genome Sequencing Center for Infectious Disease"/>
            <person name="Earl A.M."/>
            <person name="Gilmore M.S."/>
            <person name="Lebreton F."/>
            <person name="Walker B."/>
            <person name="Young S.K."/>
            <person name="Zeng Q."/>
            <person name="Gargeya S."/>
            <person name="Fitzgerald M."/>
            <person name="Haas B."/>
            <person name="Abouelleil A."/>
            <person name="Alvarado L."/>
            <person name="Arachchi H.M."/>
            <person name="Berlin A.M."/>
            <person name="Chapman S.B."/>
            <person name="Dewar J."/>
            <person name="Goldberg J."/>
            <person name="Griggs A."/>
            <person name="Gujja S."/>
            <person name="Hansen M."/>
            <person name="Howarth C."/>
            <person name="Imamovic A."/>
            <person name="Larimer J."/>
            <person name="McCowan C."/>
            <person name="Murphy C."/>
            <person name="Neiman D."/>
            <person name="Pearson M."/>
            <person name="Priest M."/>
            <person name="Roberts A."/>
            <person name="Saif S."/>
            <person name="Shea T."/>
            <person name="Sisk P."/>
            <person name="Sykes S."/>
            <person name="Wortman J."/>
            <person name="Nusbaum C."/>
            <person name="Birren B."/>
        </authorList>
    </citation>
    <scope>NUCLEOTIDE SEQUENCE [LARGE SCALE GENOMIC DNA]</scope>
    <source>
        <strain evidence="1 2">ATCC 6055</strain>
    </source>
</reference>
<protein>
    <submittedName>
        <fullName evidence="1">Uncharacterized protein</fullName>
    </submittedName>
</protein>
<dbReference type="HOGENOM" id="CLU_3356021_0_0_9"/>
<dbReference type="Proteomes" id="UP000013638">
    <property type="component" value="Unassembled WGS sequence"/>
</dbReference>
<proteinExistence type="predicted"/>
<evidence type="ECO:0000313" key="1">
    <source>
        <dbReference type="EMBL" id="EOK06277.1"/>
    </source>
</evidence>
<comment type="caution">
    <text evidence="1">The sequence shown here is derived from an EMBL/GenBank/DDBJ whole genome shotgun (WGS) entry which is preliminary data.</text>
</comment>